<gene>
    <name evidence="1" type="ORF">OBBRIDRAFT_803987</name>
</gene>
<sequence>MLRPRRLLCRRLTEEVEKVAVNSSQHSSVVKSSRDAPLRFLRSPAPAVIFWLVNTEESDRIHYATRYARRYERSSSRELTASRCILGAYVYVLLSSVGGMEARLGSYLRPEMKQGISHPWAALAIAAHDLMIYWRRETGQPVHTAGRRVAEMQLLRHRLDLA</sequence>
<name>A0A8E2DKH0_9APHY</name>
<dbReference type="Proteomes" id="UP000250043">
    <property type="component" value="Unassembled WGS sequence"/>
</dbReference>
<protein>
    <submittedName>
        <fullName evidence="1">Uncharacterized protein</fullName>
    </submittedName>
</protein>
<accession>A0A8E2DKH0</accession>
<dbReference type="AlphaFoldDB" id="A0A8E2DKH0"/>
<evidence type="ECO:0000313" key="1">
    <source>
        <dbReference type="EMBL" id="OCH90447.1"/>
    </source>
</evidence>
<dbReference type="EMBL" id="KV722404">
    <property type="protein sequence ID" value="OCH90447.1"/>
    <property type="molecule type" value="Genomic_DNA"/>
</dbReference>
<proteinExistence type="predicted"/>
<keyword evidence="2" id="KW-1185">Reference proteome</keyword>
<reference evidence="1 2" key="1">
    <citation type="submission" date="2016-07" db="EMBL/GenBank/DDBJ databases">
        <title>Draft genome of the white-rot fungus Obba rivulosa 3A-2.</title>
        <authorList>
            <consortium name="DOE Joint Genome Institute"/>
            <person name="Miettinen O."/>
            <person name="Riley R."/>
            <person name="Acob R."/>
            <person name="Barry K."/>
            <person name="Cullen D."/>
            <person name="De Vries R."/>
            <person name="Hainaut M."/>
            <person name="Hatakka A."/>
            <person name="Henrissat B."/>
            <person name="Hilden K."/>
            <person name="Kuo R."/>
            <person name="Labutti K."/>
            <person name="Lipzen A."/>
            <person name="Makela M.R."/>
            <person name="Sandor L."/>
            <person name="Spatafora J.W."/>
            <person name="Grigoriev I.V."/>
            <person name="Hibbett D.S."/>
        </authorList>
    </citation>
    <scope>NUCLEOTIDE SEQUENCE [LARGE SCALE GENOMIC DNA]</scope>
    <source>
        <strain evidence="1 2">3A-2</strain>
    </source>
</reference>
<evidence type="ECO:0000313" key="2">
    <source>
        <dbReference type="Proteomes" id="UP000250043"/>
    </source>
</evidence>
<organism evidence="1 2">
    <name type="scientific">Obba rivulosa</name>
    <dbReference type="NCBI Taxonomy" id="1052685"/>
    <lineage>
        <taxon>Eukaryota</taxon>
        <taxon>Fungi</taxon>
        <taxon>Dikarya</taxon>
        <taxon>Basidiomycota</taxon>
        <taxon>Agaricomycotina</taxon>
        <taxon>Agaricomycetes</taxon>
        <taxon>Polyporales</taxon>
        <taxon>Gelatoporiaceae</taxon>
        <taxon>Obba</taxon>
    </lineage>
</organism>